<evidence type="ECO:0000313" key="1">
    <source>
        <dbReference type="EMBL" id="QNO01124.1"/>
    </source>
</evidence>
<protein>
    <submittedName>
        <fullName evidence="1">Uncharacterized protein</fullName>
    </submittedName>
</protein>
<dbReference type="GeneID" id="63209361"/>
<dbReference type="EMBL" id="MT758688">
    <property type="protein sequence ID" value="QNO01124.1"/>
    <property type="molecule type" value="Genomic_DNA"/>
</dbReference>
<organism evidence="1 2">
    <name type="scientific">Mycobacterium phage CELFI</name>
    <dbReference type="NCBI Taxonomy" id="2769359"/>
    <lineage>
        <taxon>Viruses</taxon>
        <taxon>Duplodnaviria</taxon>
        <taxon>Heunggongvirae</taxon>
        <taxon>Uroviricota</taxon>
        <taxon>Caudoviricetes</taxon>
        <taxon>Vilmaviridae</taxon>
        <taxon>Lclasvirinae</taxon>
        <taxon>Faithunavirus</taxon>
        <taxon>Faithunavirus CELFI</taxon>
    </lineage>
</organism>
<accession>A0A7G9V4B8</accession>
<keyword evidence="2" id="KW-1185">Reference proteome</keyword>
<dbReference type="RefSeq" id="YP_010012812.1">
    <property type="nucleotide sequence ID" value="NC_053506.1"/>
</dbReference>
<dbReference type="KEGG" id="vg:63209361"/>
<evidence type="ECO:0000313" key="2">
    <source>
        <dbReference type="Proteomes" id="UP000516064"/>
    </source>
</evidence>
<dbReference type="Proteomes" id="UP000516064">
    <property type="component" value="Segment"/>
</dbReference>
<reference evidence="1 2" key="1">
    <citation type="submission" date="2020-07" db="EMBL/GenBank/DDBJ databases">
        <title>Tightening bonds in Latin-America through phage discovery.</title>
        <authorList>
            <person name="Payaslian F.P."/>
            <person name="Gradaschi V."/>
            <person name="Rondon Salazar L."/>
            <person name="Dieterle M.E."/>
            <person name="Urdaniz E."/>
            <person name="Di Paola M."/>
            <person name="Pena Carcamo J."/>
            <person name="Zon F."/>
            <person name="Allievi M.C."/>
            <person name="Sosa E."/>
            <person name="Fernandez Do Porto D."/>
            <person name="Loessner M.J."/>
            <person name="Sanchez Rivas C."/>
            <person name="Raya R."/>
            <person name="Reyes A."/>
            <person name="Piuri M."/>
        </authorList>
    </citation>
    <scope>NUCLEOTIDE SEQUENCE [LARGE SCALE GENOMIC DNA]</scope>
</reference>
<name>A0A7G9V4B8_9CAUD</name>
<sequence length="76" mass="8102">MVRIVSDNSSPDDQGNIMVGELRIVQYIDGDGVLSTVDLSQGPGGAELEEEAYSQLLDWAHAFTLAPKVAAILANE</sequence>
<proteinExistence type="predicted"/>